<evidence type="ECO:0000313" key="11">
    <source>
        <dbReference type="EMBL" id="MDF0590898.1"/>
    </source>
</evidence>
<evidence type="ECO:0000256" key="1">
    <source>
        <dbReference type="ARBA" id="ARBA00008553"/>
    </source>
</evidence>
<comment type="similarity">
    <text evidence="1 7 8">Belongs to the universal ribosomal protein uL5 family.</text>
</comment>
<evidence type="ECO:0000256" key="4">
    <source>
        <dbReference type="ARBA" id="ARBA00022884"/>
    </source>
</evidence>
<name>A0ABT5X888_9EURY</name>
<evidence type="ECO:0000256" key="8">
    <source>
        <dbReference type="RuleBase" id="RU003930"/>
    </source>
</evidence>
<dbReference type="Pfam" id="PF00281">
    <property type="entry name" value="Ribosomal_L5"/>
    <property type="match status" value="1"/>
</dbReference>
<dbReference type="PANTHER" id="PTHR11994">
    <property type="entry name" value="60S RIBOSOMAL PROTEIN L11-RELATED"/>
    <property type="match status" value="1"/>
</dbReference>
<keyword evidence="4 7" id="KW-0694">RNA-binding</keyword>
<feature type="domain" description="Large ribosomal subunit protein uL5 C-terminal" evidence="10">
    <location>
        <begin position="59"/>
        <end position="153"/>
    </location>
</feature>
<dbReference type="Gene3D" id="3.30.1440.10">
    <property type="match status" value="1"/>
</dbReference>
<dbReference type="InterPro" id="IPR031309">
    <property type="entry name" value="Ribosomal_uL5_C"/>
</dbReference>
<dbReference type="InterPro" id="IPR002132">
    <property type="entry name" value="Ribosomal_uL5"/>
</dbReference>
<evidence type="ECO:0000313" key="12">
    <source>
        <dbReference type="Proteomes" id="UP001220010"/>
    </source>
</evidence>
<dbReference type="GO" id="GO:0005840">
    <property type="term" value="C:ribosome"/>
    <property type="evidence" value="ECO:0007669"/>
    <property type="project" value="UniProtKB-KW"/>
</dbReference>
<keyword evidence="5 7" id="KW-0689">Ribosomal protein</keyword>
<dbReference type="InterPro" id="IPR022804">
    <property type="entry name" value="Ribosomal_uL5_arc"/>
</dbReference>
<evidence type="ECO:0000256" key="2">
    <source>
        <dbReference type="ARBA" id="ARBA00022555"/>
    </source>
</evidence>
<dbReference type="InterPro" id="IPR022803">
    <property type="entry name" value="Ribosomal_uL5_dom_sf"/>
</dbReference>
<keyword evidence="3 7" id="KW-0699">rRNA-binding</keyword>
<evidence type="ECO:0000259" key="9">
    <source>
        <dbReference type="Pfam" id="PF00281"/>
    </source>
</evidence>
<protein>
    <recommendedName>
        <fullName evidence="7">Large ribosomal subunit protein uL5</fullName>
    </recommendedName>
</protein>
<dbReference type="InterPro" id="IPR031310">
    <property type="entry name" value="Ribosomal_uL5_N"/>
</dbReference>
<evidence type="ECO:0000259" key="10">
    <source>
        <dbReference type="Pfam" id="PF00673"/>
    </source>
</evidence>
<dbReference type="HAMAP" id="MF_01333_A">
    <property type="entry name" value="Ribosomal_uL5_A"/>
    <property type="match status" value="1"/>
</dbReference>
<keyword evidence="2 7" id="KW-0820">tRNA-binding</keyword>
<organism evidence="11 12">
    <name type="scientific">Candidatus Methanocrinis natronophilus</name>
    <dbReference type="NCBI Taxonomy" id="3033396"/>
    <lineage>
        <taxon>Archaea</taxon>
        <taxon>Methanobacteriati</taxon>
        <taxon>Methanobacteriota</taxon>
        <taxon>Stenosarchaea group</taxon>
        <taxon>Methanomicrobia</taxon>
        <taxon>Methanotrichales</taxon>
        <taxon>Methanotrichaceae</taxon>
        <taxon>Methanocrinis</taxon>
    </lineage>
</organism>
<gene>
    <name evidence="7" type="primary">rpl5</name>
    <name evidence="11" type="ORF">P0O15_06925</name>
</gene>
<dbReference type="Pfam" id="PF00673">
    <property type="entry name" value="Ribosomal_L5_C"/>
    <property type="match status" value="1"/>
</dbReference>
<reference evidence="11 12" key="1">
    <citation type="submission" date="2023-03" db="EMBL/GenBank/DDBJ databases">
        <title>WGS of Methanotrichaceae archaeon Mx.</title>
        <authorList>
            <person name="Sorokin D.Y."/>
            <person name="Merkel A.Y."/>
        </authorList>
    </citation>
    <scope>NUCLEOTIDE SEQUENCE [LARGE SCALE GENOMIC DNA]</scope>
    <source>
        <strain evidence="11 12">Mx</strain>
    </source>
</reference>
<dbReference type="SUPFAM" id="SSF55282">
    <property type="entry name" value="RL5-like"/>
    <property type="match status" value="1"/>
</dbReference>
<keyword evidence="12" id="KW-1185">Reference proteome</keyword>
<evidence type="ECO:0000256" key="5">
    <source>
        <dbReference type="ARBA" id="ARBA00022980"/>
    </source>
</evidence>
<dbReference type="Proteomes" id="UP001220010">
    <property type="component" value="Unassembled WGS sequence"/>
</dbReference>
<feature type="domain" description="Large ribosomal subunit protein uL5 N-terminal" evidence="9">
    <location>
        <begin position="2"/>
        <end position="55"/>
    </location>
</feature>
<accession>A0ABT5X888</accession>
<evidence type="ECO:0000256" key="3">
    <source>
        <dbReference type="ARBA" id="ARBA00022730"/>
    </source>
</evidence>
<dbReference type="PIRSF" id="PIRSF002161">
    <property type="entry name" value="Ribosomal_L5"/>
    <property type="match status" value="1"/>
</dbReference>
<proteinExistence type="inferred from homology"/>
<comment type="caution">
    <text evidence="11">The sequence shown here is derived from an EMBL/GenBank/DDBJ whole genome shotgun (WGS) entry which is preliminary data.</text>
</comment>
<dbReference type="NCBIfam" id="NF003258">
    <property type="entry name" value="PRK04219.1"/>
    <property type="match status" value="1"/>
</dbReference>
<dbReference type="InterPro" id="IPR057266">
    <property type="entry name" value="Ribosomal_uL5_euk/arc-type"/>
</dbReference>
<keyword evidence="6 7" id="KW-0687">Ribonucleoprotein</keyword>
<comment type="function">
    <text evidence="7">This is 1 of the proteins that bind and probably mediate the attachment of the 5S RNA into the large ribosomal subunit, where it forms part of the central protuberance. In the 70S ribosome it contacts protein S13 of the 30S subunit (bridge B1b), connecting the 2 subunits; this bridge is implicated in subunit movement. May contact the P site tRNA; the 5S rRNA and some of its associated proteins might help stabilize positioning of ribosome-bound tRNAs.</text>
</comment>
<sequence>MNGMLEPRVDKVTVHIGTGESGQRLVNAETILGAITSGVPVRSVAKKTLPGFGIKKNEPIGCRLTLRGERAEEFLRIALEVAGGVLRRGQFDDTGNFSFGVEEHTDFPGMKYDPDIGIFGMDVSVALKRPGYRVARRRIARSKIASKHRLTRDEAVEYVKNKYGVDVVEAA</sequence>
<comment type="subunit">
    <text evidence="7">Part of the 50S ribosomal subunit; contacts the 5S rRNA and probably tRNA. Forms a bridge to the 30S subunit in the 70S ribosome.</text>
</comment>
<evidence type="ECO:0000256" key="6">
    <source>
        <dbReference type="ARBA" id="ARBA00023274"/>
    </source>
</evidence>
<dbReference type="EMBL" id="JARFPK010000021">
    <property type="protein sequence ID" value="MDF0590898.1"/>
    <property type="molecule type" value="Genomic_DNA"/>
</dbReference>
<evidence type="ECO:0000256" key="7">
    <source>
        <dbReference type="HAMAP-Rule" id="MF_01333"/>
    </source>
</evidence>